<proteinExistence type="predicted"/>
<dbReference type="Proteomes" id="UP000001036">
    <property type="component" value="Chromosome"/>
</dbReference>
<dbReference type="RefSeq" id="WP_012487184.1">
    <property type="nucleotide sequence ID" value="NC_010995.1"/>
</dbReference>
<keyword evidence="2" id="KW-0472">Membrane</keyword>
<keyword evidence="1" id="KW-0175">Coiled coil</keyword>
<evidence type="ECO:0000256" key="2">
    <source>
        <dbReference type="SAM" id="Phobius"/>
    </source>
</evidence>
<sequence length="415" mass="48335">MQIPPLILAVAAEVYLLLIGATLLLFWHARKQKTLLRRQQQKLLDVISDRQPFDIKPHPISYKQFINQELELTRTHFNHLAPGSDISGIQPSDVPTNQRIVALRYAFLRAEELGTTETAGSDRYWALFEQALEPLLSPPDATDPQTLAELETCKKRIENLEKFKTLFFELEEQWNSAKVNASNYYNELFALGNKLGIALDDRERFESLLNSYHNSYQGMDHHFSRTGQSLEDTRTITVIRQDPRAAEEIFKLRNVAADQYRLINNLQRKLEEANSDHEKVVIVHELEQQLQRQIRFVQESDTCIRLLEDELTHANEKITKLEHQLQADHQISEENQQIKETLQRFTLESKHLLHDIDELEAENRSLRSNIETINKHSDEHPTDNNNALDQLQANFLSLQKQYADLEEKYLALKLK</sequence>
<feature type="coiled-coil region" evidence="1">
    <location>
        <begin position="256"/>
        <end position="415"/>
    </location>
</feature>
<dbReference type="AlphaFoldDB" id="B3PE50"/>
<dbReference type="HOGENOM" id="CLU_674270_0_0_6"/>
<reference evidence="3 4" key="1">
    <citation type="journal article" date="2008" name="J. Bacteriol.">
        <title>Insights into plant cell wall degradation from the genome sequence of the soil bacterium Cellvibrio japonicus.</title>
        <authorList>
            <person name="Deboy R.T."/>
            <person name="Mongodin E.F."/>
            <person name="Fouts D.E."/>
            <person name="Tailford L.E."/>
            <person name="Khouri H."/>
            <person name="Emerson J.B."/>
            <person name="Mohamoud Y."/>
            <person name="Watkins K."/>
            <person name="Henrissat B."/>
            <person name="Gilbert H.J."/>
            <person name="Nelson K.E."/>
        </authorList>
    </citation>
    <scope>NUCLEOTIDE SEQUENCE [LARGE SCALE GENOMIC DNA]</scope>
    <source>
        <strain evidence="3 4">Ueda107</strain>
    </source>
</reference>
<keyword evidence="4" id="KW-1185">Reference proteome</keyword>
<gene>
    <name evidence="3" type="ordered locus">CJA_1558</name>
</gene>
<evidence type="ECO:0000313" key="4">
    <source>
        <dbReference type="Proteomes" id="UP000001036"/>
    </source>
</evidence>
<protein>
    <submittedName>
        <fullName evidence="3">Uncharacterized protein</fullName>
    </submittedName>
</protein>
<keyword evidence="2" id="KW-0812">Transmembrane</keyword>
<dbReference type="STRING" id="498211.CJA_1558"/>
<dbReference type="KEGG" id="cja:CJA_1558"/>
<dbReference type="OrthoDB" id="6381440at2"/>
<dbReference type="EMBL" id="CP000934">
    <property type="protein sequence ID" value="ACE84511.1"/>
    <property type="molecule type" value="Genomic_DNA"/>
</dbReference>
<accession>B3PE50</accession>
<organism evidence="3 4">
    <name type="scientific">Cellvibrio japonicus (strain Ueda107)</name>
    <name type="common">Pseudomonas fluorescens subsp. cellulosa</name>
    <dbReference type="NCBI Taxonomy" id="498211"/>
    <lineage>
        <taxon>Bacteria</taxon>
        <taxon>Pseudomonadati</taxon>
        <taxon>Pseudomonadota</taxon>
        <taxon>Gammaproteobacteria</taxon>
        <taxon>Cellvibrionales</taxon>
        <taxon>Cellvibrionaceae</taxon>
        <taxon>Cellvibrio</taxon>
    </lineage>
</organism>
<keyword evidence="2" id="KW-1133">Transmembrane helix</keyword>
<evidence type="ECO:0000313" key="3">
    <source>
        <dbReference type="EMBL" id="ACE84511.1"/>
    </source>
</evidence>
<name>B3PE50_CELJU</name>
<dbReference type="eggNOG" id="ENOG502ZXCU">
    <property type="taxonomic scope" value="Bacteria"/>
</dbReference>
<feature type="transmembrane region" description="Helical" evidence="2">
    <location>
        <begin position="6"/>
        <end position="29"/>
    </location>
</feature>
<evidence type="ECO:0000256" key="1">
    <source>
        <dbReference type="SAM" id="Coils"/>
    </source>
</evidence>